<evidence type="ECO:0000256" key="10">
    <source>
        <dbReference type="ARBA" id="ARBA00022842"/>
    </source>
</evidence>
<dbReference type="InterPro" id="IPR012310">
    <property type="entry name" value="DNA_ligase_ATP-dep_cent"/>
</dbReference>
<dbReference type="InterPro" id="IPR012340">
    <property type="entry name" value="NA-bd_OB-fold"/>
</dbReference>
<dbReference type="InterPro" id="IPR012308">
    <property type="entry name" value="DNA_ligase_ATP-dep_N"/>
</dbReference>
<protein>
    <recommendedName>
        <fullName evidence="2 14">DNA ligase</fullName>
        <ecNumber evidence="14">6.5.1.1</ecNumber>
    </recommendedName>
    <alternativeName>
        <fullName evidence="14">Polydeoxyribonucleotide synthase [ATP]</fullName>
    </alternativeName>
</protein>
<keyword evidence="12 14" id="KW-0234">DNA repair</keyword>
<feature type="binding site" evidence="14">
    <location>
        <position position="408"/>
    </location>
    <ligand>
        <name>ATP</name>
        <dbReference type="ChEBI" id="CHEBI:30616"/>
    </ligand>
</feature>
<dbReference type="SUPFAM" id="SSF117018">
    <property type="entry name" value="ATP-dependent DNA ligase DNA-binding domain"/>
    <property type="match status" value="1"/>
</dbReference>
<dbReference type="Pfam" id="PF01068">
    <property type="entry name" value="DNA_ligase_A_M"/>
    <property type="match status" value="1"/>
</dbReference>
<evidence type="ECO:0000256" key="7">
    <source>
        <dbReference type="ARBA" id="ARBA00022741"/>
    </source>
</evidence>
<dbReference type="InterPro" id="IPR050191">
    <property type="entry name" value="ATP-dep_DNA_ligase"/>
</dbReference>
<dbReference type="SUPFAM" id="SSF56091">
    <property type="entry name" value="DNA ligase/mRNA capping enzyme, catalytic domain"/>
    <property type="match status" value="1"/>
</dbReference>
<dbReference type="Pfam" id="PF04675">
    <property type="entry name" value="DNA_ligase_A_N"/>
    <property type="match status" value="1"/>
</dbReference>
<feature type="domain" description="ATP-dependent DNA ligase family profile" evidence="16">
    <location>
        <begin position="314"/>
        <end position="443"/>
    </location>
</feature>
<dbReference type="Pfam" id="PF04679">
    <property type="entry name" value="DNA_ligase_A_C"/>
    <property type="match status" value="1"/>
</dbReference>
<accession>A0A4V0P1I6</accession>
<organism evidence="17 18">
    <name type="scientific">Conexivisphaera calida</name>
    <dbReference type="NCBI Taxonomy" id="1874277"/>
    <lineage>
        <taxon>Archaea</taxon>
        <taxon>Nitrososphaerota</taxon>
        <taxon>Conexivisphaeria</taxon>
        <taxon>Conexivisphaerales</taxon>
        <taxon>Conexivisphaeraceae</taxon>
        <taxon>Conexivisphaera</taxon>
    </lineage>
</organism>
<keyword evidence="18" id="KW-1185">Reference proteome</keyword>
<dbReference type="NCBIfam" id="TIGR00574">
    <property type="entry name" value="dnl1"/>
    <property type="match status" value="1"/>
</dbReference>
<keyword evidence="7 14" id="KW-0547">Nucleotide-binding</keyword>
<comment type="function">
    <text evidence="14">DNA ligase that seals nicks in double-stranded DNA during DNA replication, DNA recombination and DNA repair.</text>
</comment>
<keyword evidence="9 14" id="KW-0067">ATP-binding</keyword>
<dbReference type="InterPro" id="IPR022865">
    <property type="entry name" value="DNA_ligae_ATP-dep_bac/arc"/>
</dbReference>
<dbReference type="PROSITE" id="PS00333">
    <property type="entry name" value="DNA_LIGASE_A2"/>
    <property type="match status" value="1"/>
</dbReference>
<reference evidence="17 18" key="1">
    <citation type="journal article" date="2019" name="ISME J.">
        <title>Isolation and characterization of a thermophilic sulfur- and iron-reducing thaumarchaeote from a terrestrial acidic hot spring.</title>
        <authorList>
            <person name="Kato S."/>
            <person name="Itoh T."/>
            <person name="Yuki M."/>
            <person name="Nagamori M."/>
            <person name="Ohnishi M."/>
            <person name="Uematsu K."/>
            <person name="Suzuki K."/>
            <person name="Takashina T."/>
            <person name="Ohkuma M."/>
        </authorList>
    </citation>
    <scope>NUCLEOTIDE SEQUENCE [LARGE SCALE GENOMIC DNA]</scope>
    <source>
        <strain evidence="17 18">NAS-02</strain>
    </source>
</reference>
<evidence type="ECO:0000256" key="9">
    <source>
        <dbReference type="ARBA" id="ARBA00022840"/>
    </source>
</evidence>
<keyword evidence="11 14" id="KW-0233">DNA recombination</keyword>
<evidence type="ECO:0000256" key="3">
    <source>
        <dbReference type="ARBA" id="ARBA00022598"/>
    </source>
</evidence>
<feature type="active site" description="N6-AMP-lysine intermediate" evidence="14">
    <location>
        <position position="242"/>
    </location>
</feature>
<keyword evidence="6 14" id="KW-0479">Metal-binding</keyword>
<dbReference type="GO" id="GO:0003677">
    <property type="term" value="F:DNA binding"/>
    <property type="evidence" value="ECO:0007669"/>
    <property type="project" value="InterPro"/>
</dbReference>
<dbReference type="SUPFAM" id="SSF50249">
    <property type="entry name" value="Nucleic acid-binding proteins"/>
    <property type="match status" value="1"/>
</dbReference>
<dbReference type="PROSITE" id="PS00697">
    <property type="entry name" value="DNA_LIGASE_A1"/>
    <property type="match status" value="1"/>
</dbReference>
<dbReference type="GO" id="GO:0006310">
    <property type="term" value="P:DNA recombination"/>
    <property type="evidence" value="ECO:0007669"/>
    <property type="project" value="UniProtKB-UniRule"/>
</dbReference>
<dbReference type="GO" id="GO:0071897">
    <property type="term" value="P:DNA biosynthetic process"/>
    <property type="evidence" value="ECO:0007669"/>
    <property type="project" value="InterPro"/>
</dbReference>
<evidence type="ECO:0000256" key="15">
    <source>
        <dbReference type="RuleBase" id="RU004196"/>
    </source>
</evidence>
<dbReference type="Gene3D" id="2.40.50.140">
    <property type="entry name" value="Nucleic acid-binding proteins"/>
    <property type="match status" value="1"/>
</dbReference>
<dbReference type="GO" id="GO:0006273">
    <property type="term" value="P:lagging strand elongation"/>
    <property type="evidence" value="ECO:0007669"/>
    <property type="project" value="TreeGrafter"/>
</dbReference>
<dbReference type="KEGG" id="ccai:NAS2_0461"/>
<evidence type="ECO:0000256" key="4">
    <source>
        <dbReference type="ARBA" id="ARBA00022618"/>
    </source>
</evidence>
<comment type="similarity">
    <text evidence="1 14 15">Belongs to the ATP-dependent DNA ligase family.</text>
</comment>
<gene>
    <name evidence="14" type="primary">lig</name>
    <name evidence="17" type="ORF">NAS2_0461</name>
</gene>
<keyword evidence="3 14" id="KW-0436">Ligase</keyword>
<feature type="binding site" evidence="14">
    <location>
        <position position="402"/>
    </location>
    <ligand>
        <name>ATP</name>
        <dbReference type="ChEBI" id="CHEBI:30616"/>
    </ligand>
</feature>
<dbReference type="InterPro" id="IPR036599">
    <property type="entry name" value="DNA_ligase_N_sf"/>
</dbReference>
<feature type="binding site" evidence="14">
    <location>
        <position position="240"/>
    </location>
    <ligand>
        <name>ATP</name>
        <dbReference type="ChEBI" id="CHEBI:30616"/>
    </ligand>
</feature>
<dbReference type="PANTHER" id="PTHR45674:SF7">
    <property type="entry name" value="DNA LIGASE"/>
    <property type="match status" value="1"/>
</dbReference>
<dbReference type="EC" id="6.5.1.1" evidence="14"/>
<dbReference type="HAMAP" id="MF_00407">
    <property type="entry name" value="DNA_ligase"/>
    <property type="match status" value="1"/>
</dbReference>
<dbReference type="Gene3D" id="3.30.470.30">
    <property type="entry name" value="DNA ligase/mRNA capping enzyme"/>
    <property type="match status" value="1"/>
</dbReference>
<evidence type="ECO:0000256" key="14">
    <source>
        <dbReference type="HAMAP-Rule" id="MF_00407"/>
    </source>
</evidence>
<dbReference type="GO" id="GO:0006281">
    <property type="term" value="P:DNA repair"/>
    <property type="evidence" value="ECO:0007669"/>
    <property type="project" value="UniProtKB-UniRule"/>
</dbReference>
<evidence type="ECO:0000313" key="17">
    <source>
        <dbReference type="EMBL" id="BBE41850.1"/>
    </source>
</evidence>
<dbReference type="CDD" id="cd07901">
    <property type="entry name" value="Adenylation_DNA_ligase_Arch_LigB"/>
    <property type="match status" value="1"/>
</dbReference>
<dbReference type="PANTHER" id="PTHR45674">
    <property type="entry name" value="DNA LIGASE 1/3 FAMILY MEMBER"/>
    <property type="match status" value="1"/>
</dbReference>
<dbReference type="InterPro" id="IPR016059">
    <property type="entry name" value="DNA_ligase_ATP-dep_CS"/>
</dbReference>
<dbReference type="GO" id="GO:0051301">
    <property type="term" value="P:cell division"/>
    <property type="evidence" value="ECO:0007669"/>
    <property type="project" value="UniProtKB-KW"/>
</dbReference>
<keyword evidence="8 14" id="KW-0227">DNA damage</keyword>
<dbReference type="InterPro" id="IPR000977">
    <property type="entry name" value="DNA_ligase_ATP-dep"/>
</dbReference>
<comment type="caution">
    <text evidence="14">Lacks conserved residue(s) required for the propagation of feature annotation.</text>
</comment>
<dbReference type="InterPro" id="IPR012309">
    <property type="entry name" value="DNA_ligase_ATP-dep_C"/>
</dbReference>
<feature type="binding site" evidence="14">
    <location>
        <position position="288"/>
    </location>
    <ligand>
        <name>ATP</name>
        <dbReference type="ChEBI" id="CHEBI:30616"/>
    </ligand>
</feature>
<evidence type="ECO:0000256" key="11">
    <source>
        <dbReference type="ARBA" id="ARBA00023172"/>
    </source>
</evidence>
<dbReference type="PROSITE" id="PS50160">
    <property type="entry name" value="DNA_LIGASE_A3"/>
    <property type="match status" value="1"/>
</dbReference>
<keyword evidence="10 14" id="KW-0460">Magnesium</keyword>
<keyword evidence="5 14" id="KW-0235">DNA replication</keyword>
<evidence type="ECO:0000256" key="12">
    <source>
        <dbReference type="ARBA" id="ARBA00023204"/>
    </source>
</evidence>
<dbReference type="GO" id="GO:0046872">
    <property type="term" value="F:metal ion binding"/>
    <property type="evidence" value="ECO:0007669"/>
    <property type="project" value="UniProtKB-KW"/>
</dbReference>
<evidence type="ECO:0000256" key="1">
    <source>
        <dbReference type="ARBA" id="ARBA00007572"/>
    </source>
</evidence>
<proteinExistence type="inferred from homology"/>
<keyword evidence="13 14" id="KW-0131">Cell cycle</keyword>
<evidence type="ECO:0000313" key="18">
    <source>
        <dbReference type="Proteomes" id="UP000509448"/>
    </source>
</evidence>
<evidence type="ECO:0000256" key="2">
    <source>
        <dbReference type="ARBA" id="ARBA00013308"/>
    </source>
</evidence>
<sequence>MLEKSGSTRSRLAKVAMMSEYLRGLGEEELGIAARFLSGEIYPRGSGMDAGVGYRMLLDVAAQVTGASEEELLRTYRAHGDLGDALQEILGSGRIAQPPLVPAEPLSLKGVYDEFVRLAGIAGEGSYQRKIVRLRGLLTSCSPLEAKYVVKLLLGELRTGAVEGVVEQAIAEAFGAKPEDVKRARLMTGDLGEVAILARRGALGSVGISPLRPLDFMLAEALASPEEAVERYPGKALIAEYKYDGVRAQVHAVGEEVRIFSRRLEDVTWSFPEVVEGVRGLNAVLDGEVVAFRDGAPLPFHELQRRLRRKNPQELSDEVPVVYFAYDVLYMDGRSLVDLPLSDRKRLLSELLPEKRGAISTSPWWTIRSAEEIAELFRRSRDEGYEGLMLKDPDSAYELGKRGWKWMKLKEELDTLDAVVVGAEYGHGKRAGLLSDLIFAVWDGDLLKVVGKAYSGLTDREIEWVTKRLRELEIRDEGLRIYVRPEIVVEVAFDLVQESDRHDGGYALRFPRIKALRSDKGPEDADTMDKLRWLAKMAKRRGTLHQ</sequence>
<feature type="binding site" evidence="14">
    <location>
        <position position="262"/>
    </location>
    <ligand>
        <name>ATP</name>
        <dbReference type="ChEBI" id="CHEBI:30616"/>
    </ligand>
</feature>
<dbReference type="Proteomes" id="UP000509448">
    <property type="component" value="Chromosome"/>
</dbReference>
<dbReference type="AlphaFoldDB" id="A0A4V0P1I6"/>
<feature type="binding site" evidence="14">
    <location>
        <position position="247"/>
    </location>
    <ligand>
        <name>ATP</name>
        <dbReference type="ChEBI" id="CHEBI:30616"/>
    </ligand>
</feature>
<comment type="catalytic activity">
    <reaction evidence="14">
        <text>ATP + (deoxyribonucleotide)n-3'-hydroxyl + 5'-phospho-(deoxyribonucleotide)m = (deoxyribonucleotide)n+m + AMP + diphosphate.</text>
        <dbReference type="EC" id="6.5.1.1"/>
    </reaction>
</comment>
<evidence type="ECO:0000256" key="6">
    <source>
        <dbReference type="ARBA" id="ARBA00022723"/>
    </source>
</evidence>
<evidence type="ECO:0000256" key="13">
    <source>
        <dbReference type="ARBA" id="ARBA00023306"/>
    </source>
</evidence>
<evidence type="ECO:0000259" key="16">
    <source>
        <dbReference type="PROSITE" id="PS50160"/>
    </source>
</evidence>
<keyword evidence="4 14" id="KW-0132">Cell division</keyword>
<dbReference type="GO" id="GO:0003910">
    <property type="term" value="F:DNA ligase (ATP) activity"/>
    <property type="evidence" value="ECO:0007669"/>
    <property type="project" value="UniProtKB-UniRule"/>
</dbReference>
<dbReference type="Gene3D" id="1.10.3260.10">
    <property type="entry name" value="DNA ligase, ATP-dependent, N-terminal domain"/>
    <property type="match status" value="1"/>
</dbReference>
<name>A0A4V0P1I6_9ARCH</name>
<evidence type="ECO:0000256" key="5">
    <source>
        <dbReference type="ARBA" id="ARBA00022705"/>
    </source>
</evidence>
<evidence type="ECO:0000256" key="8">
    <source>
        <dbReference type="ARBA" id="ARBA00022763"/>
    </source>
</evidence>
<dbReference type="GO" id="GO:0005524">
    <property type="term" value="F:ATP binding"/>
    <property type="evidence" value="ECO:0007669"/>
    <property type="project" value="UniProtKB-UniRule"/>
</dbReference>
<dbReference type="CDD" id="cd07972">
    <property type="entry name" value="OBF_DNA_ligase_Arch_LigB"/>
    <property type="match status" value="1"/>
</dbReference>
<comment type="cofactor">
    <cofactor evidence="14">
        <name>Mg(2+)</name>
        <dbReference type="ChEBI" id="CHEBI:18420"/>
    </cofactor>
</comment>
<dbReference type="EMBL" id="AP018732">
    <property type="protein sequence ID" value="BBE41850.1"/>
    <property type="molecule type" value="Genomic_DNA"/>
</dbReference>